<feature type="compositionally biased region" description="Polar residues" evidence="1">
    <location>
        <begin position="63"/>
        <end position="73"/>
    </location>
</feature>
<feature type="region of interest" description="Disordered" evidence="1">
    <location>
        <begin position="48"/>
        <end position="74"/>
    </location>
</feature>
<accession>A0A165M3L4</accession>
<keyword evidence="3" id="KW-1185">Reference proteome</keyword>
<feature type="compositionally biased region" description="Polar residues" evidence="1">
    <location>
        <begin position="1"/>
        <end position="13"/>
    </location>
</feature>
<name>A0A165M3L4_EXIGL</name>
<dbReference type="Proteomes" id="UP000077266">
    <property type="component" value="Unassembled WGS sequence"/>
</dbReference>
<proteinExistence type="predicted"/>
<dbReference type="InParanoid" id="A0A165M3L4"/>
<evidence type="ECO:0000313" key="3">
    <source>
        <dbReference type="Proteomes" id="UP000077266"/>
    </source>
</evidence>
<evidence type="ECO:0000313" key="2">
    <source>
        <dbReference type="EMBL" id="KZV98718.1"/>
    </source>
</evidence>
<reference evidence="2 3" key="1">
    <citation type="journal article" date="2016" name="Mol. Biol. Evol.">
        <title>Comparative Genomics of Early-Diverging Mushroom-Forming Fungi Provides Insights into the Origins of Lignocellulose Decay Capabilities.</title>
        <authorList>
            <person name="Nagy L.G."/>
            <person name="Riley R."/>
            <person name="Tritt A."/>
            <person name="Adam C."/>
            <person name="Daum C."/>
            <person name="Floudas D."/>
            <person name="Sun H."/>
            <person name="Yadav J.S."/>
            <person name="Pangilinan J."/>
            <person name="Larsson K.H."/>
            <person name="Matsuura K."/>
            <person name="Barry K."/>
            <person name="Labutti K."/>
            <person name="Kuo R."/>
            <person name="Ohm R.A."/>
            <person name="Bhattacharya S.S."/>
            <person name="Shirouzu T."/>
            <person name="Yoshinaga Y."/>
            <person name="Martin F.M."/>
            <person name="Grigoriev I.V."/>
            <person name="Hibbett D.S."/>
        </authorList>
    </citation>
    <scope>NUCLEOTIDE SEQUENCE [LARGE SCALE GENOMIC DNA]</scope>
    <source>
        <strain evidence="2 3">HHB12029</strain>
    </source>
</reference>
<feature type="compositionally biased region" description="Basic residues" evidence="1">
    <location>
        <begin position="19"/>
        <end position="29"/>
    </location>
</feature>
<dbReference type="EMBL" id="KV425915">
    <property type="protein sequence ID" value="KZV98718.1"/>
    <property type="molecule type" value="Genomic_DNA"/>
</dbReference>
<protein>
    <submittedName>
        <fullName evidence="2">Uncharacterized protein</fullName>
    </submittedName>
</protein>
<sequence length="172" mass="19138">MQGSAIRQRSPSVPLSHRTAPHHPHHRTSHQSLACRANTESLFPHPAARAGAGACRNPHPPRNLQSQNVSSRRLTGHRLRFPANANPRETYLHVHLILILSPPSTASRCHALVPSIRDVSPDEDVTVTPPPRVPITPRRSTDVLRIRFLNSFADPSRASQAHHRRSTRLARS</sequence>
<evidence type="ECO:0000256" key="1">
    <source>
        <dbReference type="SAM" id="MobiDB-lite"/>
    </source>
</evidence>
<feature type="region of interest" description="Disordered" evidence="1">
    <location>
        <begin position="1"/>
        <end position="33"/>
    </location>
</feature>
<dbReference type="AlphaFoldDB" id="A0A165M3L4"/>
<organism evidence="2 3">
    <name type="scientific">Exidia glandulosa HHB12029</name>
    <dbReference type="NCBI Taxonomy" id="1314781"/>
    <lineage>
        <taxon>Eukaryota</taxon>
        <taxon>Fungi</taxon>
        <taxon>Dikarya</taxon>
        <taxon>Basidiomycota</taxon>
        <taxon>Agaricomycotina</taxon>
        <taxon>Agaricomycetes</taxon>
        <taxon>Auriculariales</taxon>
        <taxon>Exidiaceae</taxon>
        <taxon>Exidia</taxon>
    </lineage>
</organism>
<gene>
    <name evidence="2" type="ORF">EXIGLDRAFT_284645</name>
</gene>